<proteinExistence type="predicted"/>
<dbReference type="SUPFAM" id="SSF50370">
    <property type="entry name" value="Ricin B-like lectins"/>
    <property type="match status" value="1"/>
</dbReference>
<dbReference type="Pfam" id="PF18021">
    <property type="entry name" value="Agglutinin_C"/>
    <property type="match status" value="1"/>
</dbReference>
<dbReference type="Gene3D" id="2.80.10.50">
    <property type="match status" value="1"/>
</dbReference>
<dbReference type="SUPFAM" id="SSF54001">
    <property type="entry name" value="Cysteine proteinases"/>
    <property type="match status" value="1"/>
</dbReference>
<accession>A0ABR2ZIX2</accession>
<dbReference type="InterPro" id="IPR038765">
    <property type="entry name" value="Papain-like_cys_pep_sf"/>
</dbReference>
<protein>
    <recommendedName>
        <fullName evidence="5">Agglutinin</fullName>
    </recommendedName>
</protein>
<evidence type="ECO:0000259" key="1">
    <source>
        <dbReference type="Pfam" id="PF14200"/>
    </source>
</evidence>
<organism evidence="3 4">
    <name type="scientific">Marasmius tenuissimus</name>
    <dbReference type="NCBI Taxonomy" id="585030"/>
    <lineage>
        <taxon>Eukaryota</taxon>
        <taxon>Fungi</taxon>
        <taxon>Dikarya</taxon>
        <taxon>Basidiomycota</taxon>
        <taxon>Agaricomycotina</taxon>
        <taxon>Agaricomycetes</taxon>
        <taxon>Agaricomycetidae</taxon>
        <taxon>Agaricales</taxon>
        <taxon>Marasmiineae</taxon>
        <taxon>Marasmiaceae</taxon>
        <taxon>Marasmius</taxon>
    </lineage>
</organism>
<evidence type="ECO:0000313" key="4">
    <source>
        <dbReference type="Proteomes" id="UP001437256"/>
    </source>
</evidence>
<comment type="caution">
    <text evidence="3">The sequence shown here is derived from an EMBL/GenBank/DDBJ whole genome shotgun (WGS) entry which is preliminary data.</text>
</comment>
<sequence length="310" mass="35403">MVQLQGVYFIQNARVPINIDLTGPGSSDNGAEITGWKQKLWNHATNFDASNQLWLIKPVADHTDMYTLQNIKGGTYLDMEEGGTGNGNRIVGWRNLGNSKFRITTKDGSSKRIRPIITESKMLQAKVRAFVDLRDGGNANGTAITGWKGDWNHESHENNTVFHQQWVFQRVSQTSDEVRRILRDSPHLAQDFQSYQVDGEYIILPQGIWQSIWRGTKLNGHRRWRSEIFDCDDFAVVFKSAVAEWGYDHVRADNISILCGLMLGRARVPGEPGHAYNFTINDNYDRVVFFEPQSNKFQDDNDYNPLLGFF</sequence>
<name>A0ABR2ZIX2_9AGAR</name>
<reference evidence="3 4" key="1">
    <citation type="submission" date="2024-05" db="EMBL/GenBank/DDBJ databases">
        <title>A draft genome resource for the thread blight pathogen Marasmius tenuissimus strain MS-2.</title>
        <authorList>
            <person name="Yulfo-Soto G.E."/>
            <person name="Baruah I.K."/>
            <person name="Amoako-Attah I."/>
            <person name="Bukari Y."/>
            <person name="Meinhardt L.W."/>
            <person name="Bailey B.A."/>
            <person name="Cohen S.P."/>
        </authorList>
    </citation>
    <scope>NUCLEOTIDE SEQUENCE [LARGE SCALE GENOMIC DNA]</scope>
    <source>
        <strain evidence="3 4">MS-2</strain>
    </source>
</reference>
<feature type="domain" description="Ricin B lectin" evidence="1">
    <location>
        <begin position="51"/>
        <end position="147"/>
    </location>
</feature>
<dbReference type="Pfam" id="PF14200">
    <property type="entry name" value="RicinB_lectin_2"/>
    <property type="match status" value="1"/>
</dbReference>
<gene>
    <name evidence="3" type="ORF">AAF712_011995</name>
</gene>
<dbReference type="Proteomes" id="UP001437256">
    <property type="component" value="Unassembled WGS sequence"/>
</dbReference>
<dbReference type="InterPro" id="IPR000772">
    <property type="entry name" value="Ricin_B_lectin"/>
</dbReference>
<dbReference type="InterPro" id="IPR035992">
    <property type="entry name" value="Ricin_B-like_lectins"/>
</dbReference>
<evidence type="ECO:0000313" key="3">
    <source>
        <dbReference type="EMBL" id="KAL0061175.1"/>
    </source>
</evidence>
<feature type="domain" description="Agglutinin C-terminal" evidence="2">
    <location>
        <begin position="201"/>
        <end position="297"/>
    </location>
</feature>
<evidence type="ECO:0000259" key="2">
    <source>
        <dbReference type="Pfam" id="PF18021"/>
    </source>
</evidence>
<evidence type="ECO:0008006" key="5">
    <source>
        <dbReference type="Google" id="ProtNLM"/>
    </source>
</evidence>
<dbReference type="EMBL" id="JBBXMP010000145">
    <property type="protein sequence ID" value="KAL0061175.1"/>
    <property type="molecule type" value="Genomic_DNA"/>
</dbReference>
<keyword evidence="4" id="KW-1185">Reference proteome</keyword>
<dbReference type="Gene3D" id="3.30.460.70">
    <property type="match status" value="1"/>
</dbReference>
<dbReference type="InterPro" id="IPR040600">
    <property type="entry name" value="Agglutinin_C"/>
</dbReference>